<dbReference type="PANTHER" id="PTHR45947:SF3">
    <property type="entry name" value="SULFOQUINOVOSYL TRANSFERASE SQD2"/>
    <property type="match status" value="1"/>
</dbReference>
<dbReference type="SUPFAM" id="SSF53756">
    <property type="entry name" value="UDP-Glycosyltransferase/glycogen phosphorylase"/>
    <property type="match status" value="1"/>
</dbReference>
<gene>
    <name evidence="2" type="ORF">EEX84_02630</name>
</gene>
<dbReference type="PANTHER" id="PTHR45947">
    <property type="entry name" value="SULFOQUINOVOSYL TRANSFERASE SQD2"/>
    <property type="match status" value="1"/>
</dbReference>
<evidence type="ECO:0000313" key="2">
    <source>
        <dbReference type="EMBL" id="RNF41260.1"/>
    </source>
</evidence>
<dbReference type="InterPro" id="IPR001296">
    <property type="entry name" value="Glyco_trans_1"/>
</dbReference>
<protein>
    <submittedName>
        <fullName evidence="2">Glycosyltransferase</fullName>
    </submittedName>
</protein>
<feature type="domain" description="Glycosyl transferase family 1" evidence="1">
    <location>
        <begin position="234"/>
        <end position="400"/>
    </location>
</feature>
<dbReference type="Proteomes" id="UP000275473">
    <property type="component" value="Unassembled WGS sequence"/>
</dbReference>
<dbReference type="Pfam" id="PF00534">
    <property type="entry name" value="Glycos_transf_1"/>
    <property type="match status" value="1"/>
</dbReference>
<dbReference type="RefSeq" id="WP_123164007.1">
    <property type="nucleotide sequence ID" value="NZ_RIAX01000001.1"/>
</dbReference>
<dbReference type="AlphaFoldDB" id="A0A3M8PEQ7"/>
<accession>A0A3M8PEQ7</accession>
<sequence>MKKILMLNTLPLINFEDTGDDSKTAGNQTLYNTLKGYSDHGIQVTMLTFADVPKVNEAFPGVIVRRSSFFLLYAIMSKMKKLISDLIKNRERQTRQRPKTEIDRRGASLFALFWRRWAYREGLRLARELEPDLIYGYEIYSTIPAKRLADQLGLPLVTRFQGTELGLLLDSEQFYQATDYLKGTAVDADLIIMANDGTDGDKVLQKLGLDENKVRFWPNGLHNKEKYLHYKKNPDYKKQLKLPEESFVICTANRFVDWKRIDRIIRVMAELNRFNPDVYLLAIGDGPEKEALEKLAQSLNLDTVIFTGVMEHEDTVHHIANADLFITLNQSGNLGNSILEALALGTVTCTLKNDSVEKVLTDGINAILFDQMDEKRIAQRLAEVIKDEKTLQSLRNNAREYAADHLLSWPERMEMEIKEIRKLMN</sequence>
<organism evidence="2 3">
    <name type="scientific">Planococcus salinus</name>
    <dbReference type="NCBI Taxonomy" id="1848460"/>
    <lineage>
        <taxon>Bacteria</taxon>
        <taxon>Bacillati</taxon>
        <taxon>Bacillota</taxon>
        <taxon>Bacilli</taxon>
        <taxon>Bacillales</taxon>
        <taxon>Caryophanaceae</taxon>
        <taxon>Planococcus</taxon>
    </lineage>
</organism>
<evidence type="ECO:0000259" key="1">
    <source>
        <dbReference type="Pfam" id="PF00534"/>
    </source>
</evidence>
<name>A0A3M8PEQ7_9BACL</name>
<evidence type="ECO:0000313" key="3">
    <source>
        <dbReference type="Proteomes" id="UP000275473"/>
    </source>
</evidence>
<keyword evidence="2" id="KW-0808">Transferase</keyword>
<dbReference type="InterPro" id="IPR050194">
    <property type="entry name" value="Glycosyltransferase_grp1"/>
</dbReference>
<keyword evidence="3" id="KW-1185">Reference proteome</keyword>
<comment type="caution">
    <text evidence="2">The sequence shown here is derived from an EMBL/GenBank/DDBJ whole genome shotgun (WGS) entry which is preliminary data.</text>
</comment>
<reference evidence="2 3" key="1">
    <citation type="journal article" date="2018" name="Int. J. Syst. Evol. Microbiol.">
        <title>Planococcus salinus sp. nov., a moderately halophilic bacterium isolated from a saline-alkali soil.</title>
        <authorList>
            <person name="Gan L."/>
        </authorList>
    </citation>
    <scope>NUCLEOTIDE SEQUENCE [LARGE SCALE GENOMIC DNA]</scope>
    <source>
        <strain evidence="2 3">LCB217</strain>
    </source>
</reference>
<dbReference type="CDD" id="cd03801">
    <property type="entry name" value="GT4_PimA-like"/>
    <property type="match status" value="1"/>
</dbReference>
<proteinExistence type="predicted"/>
<dbReference type="OrthoDB" id="9806653at2"/>
<dbReference type="Gene3D" id="3.40.50.2000">
    <property type="entry name" value="Glycogen Phosphorylase B"/>
    <property type="match status" value="2"/>
</dbReference>
<dbReference type="GO" id="GO:0016757">
    <property type="term" value="F:glycosyltransferase activity"/>
    <property type="evidence" value="ECO:0007669"/>
    <property type="project" value="InterPro"/>
</dbReference>
<dbReference type="EMBL" id="RIAX01000001">
    <property type="protein sequence ID" value="RNF41260.1"/>
    <property type="molecule type" value="Genomic_DNA"/>
</dbReference>